<comment type="caution">
    <text evidence="1">The sequence shown here is derived from an EMBL/GenBank/DDBJ whole genome shotgun (WGS) entry which is preliminary data.</text>
</comment>
<accession>A0ABT1BDN6</accession>
<reference evidence="1" key="1">
    <citation type="submission" date="2021-11" db="EMBL/GenBank/DDBJ databases">
        <title>Citrobacter meridianamericanus sp. nov. isolated from soil.</title>
        <authorList>
            <person name="Furlan J.P.R."/>
            <person name="Stehling E.G."/>
        </authorList>
    </citation>
    <scope>NUCLEOTIDE SEQUENCE</scope>
    <source>
        <strain evidence="1">BR102</strain>
    </source>
</reference>
<keyword evidence="2" id="KW-1185">Reference proteome</keyword>
<dbReference type="PROSITE" id="PS51257">
    <property type="entry name" value="PROKAR_LIPOPROTEIN"/>
    <property type="match status" value="1"/>
</dbReference>
<evidence type="ECO:0008006" key="3">
    <source>
        <dbReference type="Google" id="ProtNLM"/>
    </source>
</evidence>
<name>A0ABT1BDN6_9ENTR</name>
<evidence type="ECO:0000313" key="2">
    <source>
        <dbReference type="Proteomes" id="UP001139290"/>
    </source>
</evidence>
<gene>
    <name evidence="1" type="ORF">LOD26_20190</name>
</gene>
<organism evidence="1 2">
    <name type="scientific">Citrobacter meridianamericanus</name>
    <dbReference type="NCBI Taxonomy" id="2894201"/>
    <lineage>
        <taxon>Bacteria</taxon>
        <taxon>Pseudomonadati</taxon>
        <taxon>Pseudomonadota</taxon>
        <taxon>Gammaproteobacteria</taxon>
        <taxon>Enterobacterales</taxon>
        <taxon>Enterobacteriaceae</taxon>
        <taxon>Citrobacter</taxon>
    </lineage>
</organism>
<sequence length="252" mass="28686">MIEKYFILTLVIILSGCVSERNRTLSPPEDTQWVTVGVKIPAELLVLPLKVIYRSEICKRTRHNSSGEAYEVPGYNSMEFPLSPKDSTENFFDVKLARQGGGRCQWHLSVADIRLQYKNTVQFGQGTESVLKRIRLAFDYLAVNQGGGHQRINSDGLISKDYFPYLSEGFIGGYEKNIWIYDGEMNERYSALNINSIIFYPLLHSDKLVRSIGPKKKEKEKGVYGTLIYPDGTTVPKTETFPDIDVLKQFIK</sequence>
<protein>
    <recommendedName>
        <fullName evidence="3">Lipoprotein</fullName>
    </recommendedName>
</protein>
<proteinExistence type="predicted"/>
<dbReference type="EMBL" id="JAJJVQ010000007">
    <property type="protein sequence ID" value="MCO5783618.1"/>
    <property type="molecule type" value="Genomic_DNA"/>
</dbReference>
<dbReference type="Proteomes" id="UP001139290">
    <property type="component" value="Unassembled WGS sequence"/>
</dbReference>
<dbReference type="RefSeq" id="WP_252838766.1">
    <property type="nucleotide sequence ID" value="NZ_JAJJVQ010000007.1"/>
</dbReference>
<evidence type="ECO:0000313" key="1">
    <source>
        <dbReference type="EMBL" id="MCO5783618.1"/>
    </source>
</evidence>